<dbReference type="Gene3D" id="1.10.287.1260">
    <property type="match status" value="1"/>
</dbReference>
<keyword evidence="5 7" id="KW-1133">Transmembrane helix</keyword>
<keyword evidence="3" id="KW-1003">Cell membrane</keyword>
<keyword evidence="4 7" id="KW-0812">Transmembrane</keyword>
<keyword evidence="6 7" id="KW-0472">Membrane</keyword>
<evidence type="ECO:0000256" key="1">
    <source>
        <dbReference type="ARBA" id="ARBA00004651"/>
    </source>
</evidence>
<dbReference type="Gene3D" id="3.30.70.100">
    <property type="match status" value="1"/>
</dbReference>
<sequence length="273" mass="30081">MDLKRFEWLIDEAVKFTISIGVALLILAVGFWLSSKIKNIIRNRMIKRNLDASIREFILPIISILLKLMVVLSAINAVGIQITSFAAILAGLAAGIGLSLQGSLSNFAGGLLIIIFKPFKVGDVIEVLGNAGTVESISILYTTIVTDKQQVVTLPNSSALNNPVINYSIKDTRRIDINLAFSHSEDIEKAQSVLKQLLENEPLVLKSNPISVEITDFTNDRVNLAARAFVKRQDYGTALFKLNKETKQILDTNEIAIAPSHADIRIINENKEK</sequence>
<dbReference type="RefSeq" id="WP_084015364.1">
    <property type="nucleotide sequence ID" value="NZ_FWXS01000001.1"/>
</dbReference>
<accession>A0A1W1Y9P4</accession>
<dbReference type="InterPro" id="IPR045275">
    <property type="entry name" value="MscS_archaea/bacteria_type"/>
</dbReference>
<keyword evidence="11" id="KW-1185">Reference proteome</keyword>
<proteinExistence type="inferred from homology"/>
<dbReference type="Pfam" id="PF00924">
    <property type="entry name" value="MS_channel_2nd"/>
    <property type="match status" value="1"/>
</dbReference>
<gene>
    <name evidence="10" type="ORF">SAMN06296427_101149</name>
</gene>
<dbReference type="GO" id="GO:0005886">
    <property type="term" value="C:plasma membrane"/>
    <property type="evidence" value="ECO:0007669"/>
    <property type="project" value="UniProtKB-SubCell"/>
</dbReference>
<feature type="transmembrane region" description="Helical" evidence="7">
    <location>
        <begin position="13"/>
        <end position="33"/>
    </location>
</feature>
<evidence type="ECO:0000256" key="2">
    <source>
        <dbReference type="ARBA" id="ARBA00008017"/>
    </source>
</evidence>
<reference evidence="10 11" key="1">
    <citation type="submission" date="2017-04" db="EMBL/GenBank/DDBJ databases">
        <authorList>
            <person name="Afonso C.L."/>
            <person name="Miller P.J."/>
            <person name="Scott M.A."/>
            <person name="Spackman E."/>
            <person name="Goraichik I."/>
            <person name="Dimitrov K.M."/>
            <person name="Suarez D.L."/>
            <person name="Swayne D.E."/>
        </authorList>
    </citation>
    <scope>NUCLEOTIDE SEQUENCE [LARGE SCALE GENOMIC DNA]</scope>
    <source>
        <strain evidence="10 11">CGMCC 1.12708</strain>
    </source>
</reference>
<evidence type="ECO:0000259" key="9">
    <source>
        <dbReference type="Pfam" id="PF21082"/>
    </source>
</evidence>
<evidence type="ECO:0000256" key="3">
    <source>
        <dbReference type="ARBA" id="ARBA00022475"/>
    </source>
</evidence>
<dbReference type="Gene3D" id="2.30.30.60">
    <property type="match status" value="1"/>
</dbReference>
<evidence type="ECO:0000256" key="7">
    <source>
        <dbReference type="SAM" id="Phobius"/>
    </source>
</evidence>
<dbReference type="SUPFAM" id="SSF50182">
    <property type="entry name" value="Sm-like ribonucleoproteins"/>
    <property type="match status" value="1"/>
</dbReference>
<dbReference type="AlphaFoldDB" id="A0A1W1Y9P4"/>
<dbReference type="Pfam" id="PF05552">
    <property type="entry name" value="MS_channel_1st_1"/>
    <property type="match status" value="1"/>
</dbReference>
<dbReference type="InterPro" id="IPR011014">
    <property type="entry name" value="MscS_channel_TM-2"/>
</dbReference>
<dbReference type="InterPro" id="IPR006685">
    <property type="entry name" value="MscS_channel_2nd"/>
</dbReference>
<dbReference type="SUPFAM" id="SSF82689">
    <property type="entry name" value="Mechanosensitive channel protein MscS (YggB), C-terminal domain"/>
    <property type="match status" value="1"/>
</dbReference>
<comment type="similarity">
    <text evidence="2">Belongs to the MscS (TC 1.A.23) family.</text>
</comment>
<comment type="subcellular location">
    <subcellularLocation>
        <location evidence="1">Cell membrane</location>
        <topology evidence="1">Multi-pass membrane protein</topology>
    </subcellularLocation>
</comment>
<dbReference type="GO" id="GO:0008381">
    <property type="term" value="F:mechanosensitive monoatomic ion channel activity"/>
    <property type="evidence" value="ECO:0007669"/>
    <property type="project" value="InterPro"/>
</dbReference>
<evidence type="ECO:0000256" key="6">
    <source>
        <dbReference type="ARBA" id="ARBA00023136"/>
    </source>
</evidence>
<evidence type="ECO:0000256" key="5">
    <source>
        <dbReference type="ARBA" id="ARBA00022989"/>
    </source>
</evidence>
<feature type="domain" description="Mechanosensitive ion channel MscS C-terminal" evidence="9">
    <location>
        <begin position="175"/>
        <end position="257"/>
    </location>
</feature>
<dbReference type="InterPro" id="IPR008910">
    <property type="entry name" value="MSC_TM_helix"/>
</dbReference>
<feature type="transmembrane region" description="Helical" evidence="7">
    <location>
        <begin position="54"/>
        <end position="75"/>
    </location>
</feature>
<dbReference type="InterPro" id="IPR023408">
    <property type="entry name" value="MscS_beta-dom_sf"/>
</dbReference>
<dbReference type="InterPro" id="IPR011066">
    <property type="entry name" value="MscS_channel_C_sf"/>
</dbReference>
<dbReference type="PANTHER" id="PTHR30221:SF1">
    <property type="entry name" value="SMALL-CONDUCTANCE MECHANOSENSITIVE CHANNEL"/>
    <property type="match status" value="1"/>
</dbReference>
<protein>
    <submittedName>
        <fullName evidence="10">Small conductance mechanosensitive channel</fullName>
    </submittedName>
</protein>
<dbReference type="InterPro" id="IPR010920">
    <property type="entry name" value="LSM_dom_sf"/>
</dbReference>
<name>A0A1W1Y9P4_9FLAO</name>
<evidence type="ECO:0000259" key="8">
    <source>
        <dbReference type="Pfam" id="PF00924"/>
    </source>
</evidence>
<organism evidence="10 11">
    <name type="scientific">Moheibacter sediminis</name>
    <dbReference type="NCBI Taxonomy" id="1434700"/>
    <lineage>
        <taxon>Bacteria</taxon>
        <taxon>Pseudomonadati</taxon>
        <taxon>Bacteroidota</taxon>
        <taxon>Flavobacteriia</taxon>
        <taxon>Flavobacteriales</taxon>
        <taxon>Weeksellaceae</taxon>
        <taxon>Moheibacter</taxon>
    </lineage>
</organism>
<evidence type="ECO:0000256" key="4">
    <source>
        <dbReference type="ARBA" id="ARBA00022692"/>
    </source>
</evidence>
<dbReference type="Pfam" id="PF21082">
    <property type="entry name" value="MS_channel_3rd"/>
    <property type="match status" value="1"/>
</dbReference>
<dbReference type="Proteomes" id="UP000192393">
    <property type="component" value="Unassembled WGS sequence"/>
</dbReference>
<dbReference type="OrthoDB" id="9809206at2"/>
<evidence type="ECO:0000313" key="11">
    <source>
        <dbReference type="Proteomes" id="UP000192393"/>
    </source>
</evidence>
<feature type="domain" description="Mechanosensitive ion channel MscS" evidence="8">
    <location>
        <begin position="103"/>
        <end position="168"/>
    </location>
</feature>
<evidence type="ECO:0000313" key="10">
    <source>
        <dbReference type="EMBL" id="SMC32882.1"/>
    </source>
</evidence>
<dbReference type="STRING" id="1434700.SAMN06296427_101149"/>
<dbReference type="InterPro" id="IPR049278">
    <property type="entry name" value="MS_channel_C"/>
</dbReference>
<dbReference type="EMBL" id="FWXS01000001">
    <property type="protein sequence ID" value="SMC32882.1"/>
    <property type="molecule type" value="Genomic_DNA"/>
</dbReference>
<dbReference type="SUPFAM" id="SSF82861">
    <property type="entry name" value="Mechanosensitive channel protein MscS (YggB), transmembrane region"/>
    <property type="match status" value="1"/>
</dbReference>
<dbReference type="PANTHER" id="PTHR30221">
    <property type="entry name" value="SMALL-CONDUCTANCE MECHANOSENSITIVE CHANNEL"/>
    <property type="match status" value="1"/>
</dbReference>